<evidence type="ECO:0000256" key="1">
    <source>
        <dbReference type="ARBA" id="ARBA00004141"/>
    </source>
</evidence>
<evidence type="ECO:0000256" key="2">
    <source>
        <dbReference type="ARBA" id="ARBA00005278"/>
    </source>
</evidence>
<gene>
    <name evidence="6" type="ORF">J2S05_000582</name>
</gene>
<proteinExistence type="inferred from homology"/>
<comment type="caution">
    <text evidence="6">The sequence shown here is derived from an EMBL/GenBank/DDBJ whole genome shotgun (WGS) entry which is preliminary data.</text>
</comment>
<comment type="subcellular location">
    <subcellularLocation>
        <location evidence="4">Cell membrane</location>
    </subcellularLocation>
    <subcellularLocation>
        <location evidence="1">Membrane</location>
        <topology evidence="1">Multi-pass membrane protein</topology>
    </subcellularLocation>
</comment>
<comment type="similarity">
    <text evidence="2 4">Belongs to the GerABKA family.</text>
</comment>
<organism evidence="6 7">
    <name type="scientific">Alkalicoccobacillus murimartini</name>
    <dbReference type="NCBI Taxonomy" id="171685"/>
    <lineage>
        <taxon>Bacteria</taxon>
        <taxon>Bacillati</taxon>
        <taxon>Bacillota</taxon>
        <taxon>Bacilli</taxon>
        <taxon>Bacillales</taxon>
        <taxon>Bacillaceae</taxon>
        <taxon>Alkalicoccobacillus</taxon>
    </lineage>
</organism>
<dbReference type="PIRSF" id="PIRSF005690">
    <property type="entry name" value="GerBA"/>
    <property type="match status" value="1"/>
</dbReference>
<dbReference type="RefSeq" id="WP_306979759.1">
    <property type="nucleotide sequence ID" value="NZ_JAUSUA010000001.1"/>
</dbReference>
<evidence type="ECO:0000256" key="4">
    <source>
        <dbReference type="PIRNR" id="PIRNR005690"/>
    </source>
</evidence>
<feature type="transmembrane region" description="Helical" evidence="5">
    <location>
        <begin position="363"/>
        <end position="382"/>
    </location>
</feature>
<dbReference type="EMBL" id="JAUSUA010000001">
    <property type="protein sequence ID" value="MDQ0205808.1"/>
    <property type="molecule type" value="Genomic_DNA"/>
</dbReference>
<name>A0ABT9YD74_9BACI</name>
<protein>
    <submittedName>
        <fullName evidence="6">Stage V sporulation protein AF</fullName>
    </submittedName>
</protein>
<feature type="transmembrane region" description="Helical" evidence="5">
    <location>
        <begin position="294"/>
        <end position="314"/>
    </location>
</feature>
<feature type="transmembrane region" description="Helical" evidence="5">
    <location>
        <begin position="417"/>
        <end position="442"/>
    </location>
</feature>
<dbReference type="Proteomes" id="UP001225034">
    <property type="component" value="Unassembled WGS sequence"/>
</dbReference>
<evidence type="ECO:0000256" key="5">
    <source>
        <dbReference type="SAM" id="Phobius"/>
    </source>
</evidence>
<evidence type="ECO:0000313" key="7">
    <source>
        <dbReference type="Proteomes" id="UP001225034"/>
    </source>
</evidence>
<keyword evidence="5" id="KW-1133">Transmembrane helix</keyword>
<keyword evidence="7" id="KW-1185">Reference proteome</keyword>
<dbReference type="PANTHER" id="PTHR22550:SF9">
    <property type="entry name" value="STAGE V SPORULATION PROTEIN AF"/>
    <property type="match status" value="1"/>
</dbReference>
<dbReference type="PANTHER" id="PTHR22550">
    <property type="entry name" value="SPORE GERMINATION PROTEIN"/>
    <property type="match status" value="1"/>
</dbReference>
<keyword evidence="3 4" id="KW-0472">Membrane</keyword>
<evidence type="ECO:0000256" key="3">
    <source>
        <dbReference type="ARBA" id="ARBA00023136"/>
    </source>
</evidence>
<accession>A0ABT9YD74</accession>
<dbReference type="InterPro" id="IPR004995">
    <property type="entry name" value="Spore_Ger"/>
</dbReference>
<dbReference type="InterPro" id="IPR050768">
    <property type="entry name" value="UPF0353/GerABKA_families"/>
</dbReference>
<reference evidence="6 7" key="1">
    <citation type="submission" date="2023-07" db="EMBL/GenBank/DDBJ databases">
        <title>Genomic Encyclopedia of Type Strains, Phase IV (KMG-IV): sequencing the most valuable type-strain genomes for metagenomic binning, comparative biology and taxonomic classification.</title>
        <authorList>
            <person name="Goeker M."/>
        </authorList>
    </citation>
    <scope>NUCLEOTIDE SEQUENCE [LARGE SCALE GENOMIC DNA]</scope>
    <source>
        <strain evidence="6 7">DSM 19154</strain>
    </source>
</reference>
<feature type="transmembrane region" description="Helical" evidence="5">
    <location>
        <begin position="388"/>
        <end position="405"/>
    </location>
</feature>
<evidence type="ECO:0000313" key="6">
    <source>
        <dbReference type="EMBL" id="MDQ0205808.1"/>
    </source>
</evidence>
<keyword evidence="5" id="KW-0812">Transmembrane</keyword>
<dbReference type="Pfam" id="PF03323">
    <property type="entry name" value="GerA"/>
    <property type="match status" value="1"/>
</dbReference>
<sequence>MTQDYKKKEEKFTDSYTENVERLKERLALDISFDVGVRNLKILGKEIGIYYVTGLSDNEYLIEILKELMDLDARGRKTTDVHESIKNHLTHVQVEQTDSMDDAITQMLSGLIFLIHEGSNQAFVVDVRQYPGRGPEEPDTERVVRGARDGYTENIILNTGLTRRRIRDERLRHEILQVGVRSKTDICISYIDGVADPTLVEIVRKELKAINIDGITMADKVVEEYIVKQGYNPFPLVRYTERPDVAATHLLEGHIVLIVDTTPSVIITPTTMFHHVQHAEEYRQSAAVGSFLRFMRFTGIMFSLFILPFWLLLATNQDLLPASLAFVGPEETKHIPIVLQIVFGEMGIELLRMAAIHTPSPLATALGLVAALLIGDMAVQVGYLTPEVILYVSLGAIGMFATPSYELGVALRMVRYLFLFSVALFKVPGLVIAFLVFMLFLASTKPFNKPYLWPFIPFSPPEMWQILIRATVPSLKWRPSIVNPQDKIRQKDSN</sequence>